<name>A0ABW8SPY9_9CLOT</name>
<keyword evidence="2" id="KW-1185">Reference proteome</keyword>
<organism evidence="1 2">
    <name type="scientific">Candidatus Clostridium eludens</name>
    <dbReference type="NCBI Taxonomy" id="3381663"/>
    <lineage>
        <taxon>Bacteria</taxon>
        <taxon>Bacillati</taxon>
        <taxon>Bacillota</taxon>
        <taxon>Clostridia</taxon>
        <taxon>Eubacteriales</taxon>
        <taxon>Clostridiaceae</taxon>
        <taxon>Clostridium</taxon>
    </lineage>
</organism>
<dbReference type="Proteomes" id="UP001623660">
    <property type="component" value="Unassembled WGS sequence"/>
</dbReference>
<proteinExistence type="predicted"/>
<comment type="caution">
    <text evidence="1">The sequence shown here is derived from an EMBL/GenBank/DDBJ whole genome shotgun (WGS) entry which is preliminary data.</text>
</comment>
<evidence type="ECO:0000313" key="1">
    <source>
        <dbReference type="EMBL" id="MFL0196785.1"/>
    </source>
</evidence>
<dbReference type="EMBL" id="JBJHZX010000021">
    <property type="protein sequence ID" value="MFL0196785.1"/>
    <property type="molecule type" value="Genomic_DNA"/>
</dbReference>
<evidence type="ECO:0000313" key="2">
    <source>
        <dbReference type="Proteomes" id="UP001623660"/>
    </source>
</evidence>
<reference evidence="1 2" key="1">
    <citation type="submission" date="2024-11" db="EMBL/GenBank/DDBJ databases">
        <authorList>
            <person name="Heng Y.C."/>
            <person name="Lim A.C.H."/>
            <person name="Lee J.K.Y."/>
            <person name="Kittelmann S."/>
        </authorList>
    </citation>
    <scope>NUCLEOTIDE SEQUENCE [LARGE SCALE GENOMIC DNA]</scope>
    <source>
        <strain evidence="1 2">WILCCON 0269</strain>
    </source>
</reference>
<gene>
    <name evidence="1" type="ORF">ACJDU8_14645</name>
</gene>
<sequence length="66" mass="7525">MTVKINGDVGAVKTSVNAVKLNAVVLNISYSKTKWSHRINNWLEKIGNLTRIIKLNRKRQLQLIHS</sequence>
<dbReference type="RefSeq" id="WP_406792891.1">
    <property type="nucleotide sequence ID" value="NZ_JBJHZX010000021.1"/>
</dbReference>
<accession>A0ABW8SPY9</accession>
<protein>
    <submittedName>
        <fullName evidence="1">Uncharacterized protein</fullName>
    </submittedName>
</protein>